<accession>A0AAV2Q7V2</accession>
<protein>
    <recommendedName>
        <fullName evidence="8">Bromo domain-containing protein</fullName>
    </recommendedName>
</protein>
<comment type="subcellular location">
    <subcellularLocation>
        <location evidence="1">Nucleus</location>
    </subcellularLocation>
</comment>
<dbReference type="InterPro" id="IPR036427">
    <property type="entry name" value="Bromodomain-like_sf"/>
</dbReference>
<feature type="compositionally biased region" description="Basic residues" evidence="7">
    <location>
        <begin position="80"/>
        <end position="107"/>
    </location>
</feature>
<feature type="region of interest" description="Disordered" evidence="7">
    <location>
        <begin position="281"/>
        <end position="302"/>
    </location>
</feature>
<dbReference type="Gene3D" id="1.20.920.10">
    <property type="entry name" value="Bromodomain-like"/>
    <property type="match status" value="1"/>
</dbReference>
<evidence type="ECO:0000256" key="6">
    <source>
        <dbReference type="PROSITE-ProRule" id="PRU00035"/>
    </source>
</evidence>
<dbReference type="PANTHER" id="PTHR22881:SF27">
    <property type="entry name" value="BROMODOMAIN CONTAINING 7_9"/>
    <property type="match status" value="1"/>
</dbReference>
<evidence type="ECO:0000313" key="9">
    <source>
        <dbReference type="EMBL" id="CAL4073770.1"/>
    </source>
</evidence>
<keyword evidence="4" id="KW-0804">Transcription</keyword>
<dbReference type="SMART" id="SM00297">
    <property type="entry name" value="BROMO"/>
    <property type="match status" value="1"/>
</dbReference>
<dbReference type="GO" id="GO:0005634">
    <property type="term" value="C:nucleus"/>
    <property type="evidence" value="ECO:0007669"/>
    <property type="project" value="UniProtKB-SubCell"/>
</dbReference>
<dbReference type="EMBL" id="CAXKWB010004452">
    <property type="protein sequence ID" value="CAL4073770.1"/>
    <property type="molecule type" value="Genomic_DNA"/>
</dbReference>
<name>A0AAV2Q7V2_MEGNR</name>
<dbReference type="AlphaFoldDB" id="A0AAV2Q7V2"/>
<dbReference type="PROSITE" id="PS50014">
    <property type="entry name" value="BROMODOMAIN_2"/>
    <property type="match status" value="1"/>
</dbReference>
<feature type="domain" description="Bromo" evidence="8">
    <location>
        <begin position="160"/>
        <end position="230"/>
    </location>
</feature>
<evidence type="ECO:0000256" key="2">
    <source>
        <dbReference type="ARBA" id="ARBA00023015"/>
    </source>
</evidence>
<evidence type="ECO:0000256" key="7">
    <source>
        <dbReference type="SAM" id="MobiDB-lite"/>
    </source>
</evidence>
<dbReference type="InterPro" id="IPR051831">
    <property type="entry name" value="Bromodomain_contain_prot"/>
</dbReference>
<evidence type="ECO:0000256" key="3">
    <source>
        <dbReference type="ARBA" id="ARBA00023117"/>
    </source>
</evidence>
<comment type="caution">
    <text evidence="9">The sequence shown here is derived from an EMBL/GenBank/DDBJ whole genome shotgun (WGS) entry which is preliminary data.</text>
</comment>
<dbReference type="PANTHER" id="PTHR22881">
    <property type="entry name" value="BROMODOMAIN CONTAINING PROTEIN"/>
    <property type="match status" value="1"/>
</dbReference>
<organism evidence="9 10">
    <name type="scientific">Meganyctiphanes norvegica</name>
    <name type="common">Northern krill</name>
    <name type="synonym">Thysanopoda norvegica</name>
    <dbReference type="NCBI Taxonomy" id="48144"/>
    <lineage>
        <taxon>Eukaryota</taxon>
        <taxon>Metazoa</taxon>
        <taxon>Ecdysozoa</taxon>
        <taxon>Arthropoda</taxon>
        <taxon>Crustacea</taxon>
        <taxon>Multicrustacea</taxon>
        <taxon>Malacostraca</taxon>
        <taxon>Eumalacostraca</taxon>
        <taxon>Eucarida</taxon>
        <taxon>Euphausiacea</taxon>
        <taxon>Euphausiidae</taxon>
        <taxon>Meganyctiphanes</taxon>
    </lineage>
</organism>
<gene>
    <name evidence="9" type="ORF">MNOR_LOCUS9257</name>
</gene>
<dbReference type="GO" id="GO:0006357">
    <property type="term" value="P:regulation of transcription by RNA polymerase II"/>
    <property type="evidence" value="ECO:0007669"/>
    <property type="project" value="TreeGrafter"/>
</dbReference>
<feature type="compositionally biased region" description="Basic and acidic residues" evidence="7">
    <location>
        <begin position="63"/>
        <end position="79"/>
    </location>
</feature>
<keyword evidence="3 6" id="KW-0103">Bromodomain</keyword>
<evidence type="ECO:0000313" key="10">
    <source>
        <dbReference type="Proteomes" id="UP001497623"/>
    </source>
</evidence>
<evidence type="ECO:0000256" key="5">
    <source>
        <dbReference type="ARBA" id="ARBA00023242"/>
    </source>
</evidence>
<feature type="compositionally biased region" description="Acidic residues" evidence="7">
    <location>
        <begin position="41"/>
        <end position="62"/>
    </location>
</feature>
<evidence type="ECO:0000259" key="8">
    <source>
        <dbReference type="PROSITE" id="PS50014"/>
    </source>
</evidence>
<keyword evidence="2" id="KW-0805">Transcription regulation</keyword>
<reference evidence="9 10" key="1">
    <citation type="submission" date="2024-05" db="EMBL/GenBank/DDBJ databases">
        <authorList>
            <person name="Wallberg A."/>
        </authorList>
    </citation>
    <scope>NUCLEOTIDE SEQUENCE [LARGE SCALE GENOMIC DNA]</scope>
</reference>
<proteinExistence type="predicted"/>
<dbReference type="InterPro" id="IPR021900">
    <property type="entry name" value="DUF3512"/>
</dbReference>
<evidence type="ECO:0000256" key="4">
    <source>
        <dbReference type="ARBA" id="ARBA00023163"/>
    </source>
</evidence>
<dbReference type="Proteomes" id="UP001497623">
    <property type="component" value="Unassembled WGS sequence"/>
</dbReference>
<dbReference type="SUPFAM" id="SSF47370">
    <property type="entry name" value="Bromodomain"/>
    <property type="match status" value="1"/>
</dbReference>
<dbReference type="InterPro" id="IPR001487">
    <property type="entry name" value="Bromodomain"/>
</dbReference>
<dbReference type="Pfam" id="PF12024">
    <property type="entry name" value="DUF3512"/>
    <property type="match status" value="1"/>
</dbReference>
<keyword evidence="5" id="KW-0539">Nucleus</keyword>
<feature type="region of interest" description="Disordered" evidence="7">
    <location>
        <begin position="1"/>
        <end position="141"/>
    </location>
</feature>
<evidence type="ECO:0000256" key="1">
    <source>
        <dbReference type="ARBA" id="ARBA00004123"/>
    </source>
</evidence>
<feature type="non-terminal residue" evidence="9">
    <location>
        <position position="633"/>
    </location>
</feature>
<dbReference type="Pfam" id="PF00439">
    <property type="entry name" value="Bromodomain"/>
    <property type="match status" value="1"/>
</dbReference>
<dbReference type="PRINTS" id="PR00503">
    <property type="entry name" value="BROMODOMAIN"/>
</dbReference>
<keyword evidence="10" id="KW-1185">Reference proteome</keyword>
<sequence length="633" mass="71360">MEQSPLKLKLKLGGSGTPEASPRSSSQYNSRMAEDPQQMISDDDQEEEELDQEGQEDEGNMEEEGRSRSRHSHNDDAGREKHKKSKKKKKKKEKEKEKERHKHRHHRDKEADEDEPPNKMSRKSVMDDTDIPTSLPSRKTNKETAQAFHSLLEHLCLMLEKKDPQQFFAYPVSDNIAPGYSSIIKRPMDFATMHEKIDNMDYRSLPEFITDFRLMCNNCMKYNGPDTIYYRAAKKLLHLGERMLTGDKIAEFMKDLPSVESLSKEQLGLFGIFPGMTLGSNTEMDEEGESQDGFQVDNDSRHENSMYEVVGDDMSSEEILDQAQEAAAGAREKLTAKKPSSALGFLRQHGDGTTTLNFLTGCEGNDPAIKEKPVTLGLLTGKLTQGTTNLYNYREDKRNMAKPVKPLYYGAFSSFCPTYDSTFANLSKEESEMVYATYGNETHVQYAESIMEYSKDCDMAMHLVDQLLNLLTHQQHSRTKAVIQERRRLQEEEERITSMLVPKPSESSTLVTSQEQKPNDEIDFKSLKTLTELGIDTSFLGAFETKAKQSASVDKQLSANANLLESLAREQYQRLSKPPPNNLNNLPQPTPSEVQLAEKVTDGLRAVAKQVTPGSLAPTALVRRAMGITSAPV</sequence>